<evidence type="ECO:0000256" key="6">
    <source>
        <dbReference type="SAM" id="SignalP"/>
    </source>
</evidence>
<dbReference type="OrthoDB" id="407275at2759"/>
<evidence type="ECO:0000256" key="2">
    <source>
        <dbReference type="ARBA" id="ARBA00005466"/>
    </source>
</evidence>
<protein>
    <recommendedName>
        <fullName evidence="7">FAD-binding PCMH-type domain-containing protein</fullName>
    </recommendedName>
</protein>
<feature type="domain" description="FAD-binding PCMH-type" evidence="7">
    <location>
        <begin position="54"/>
        <end position="226"/>
    </location>
</feature>
<dbReference type="GO" id="GO:0016491">
    <property type="term" value="F:oxidoreductase activity"/>
    <property type="evidence" value="ECO:0007669"/>
    <property type="project" value="UniProtKB-KW"/>
</dbReference>
<name>A0A8H5B788_9AGAR</name>
<evidence type="ECO:0000256" key="1">
    <source>
        <dbReference type="ARBA" id="ARBA00001974"/>
    </source>
</evidence>
<keyword evidence="4" id="KW-0274">FAD</keyword>
<dbReference type="InterPro" id="IPR012951">
    <property type="entry name" value="BBE"/>
</dbReference>
<dbReference type="Gene3D" id="3.30.465.10">
    <property type="match status" value="1"/>
</dbReference>
<keyword evidence="6" id="KW-0732">Signal</keyword>
<proteinExistence type="inferred from homology"/>
<organism evidence="8 9">
    <name type="scientific">Psilocybe cf. subviscida</name>
    <dbReference type="NCBI Taxonomy" id="2480587"/>
    <lineage>
        <taxon>Eukaryota</taxon>
        <taxon>Fungi</taxon>
        <taxon>Dikarya</taxon>
        <taxon>Basidiomycota</taxon>
        <taxon>Agaricomycotina</taxon>
        <taxon>Agaricomycetes</taxon>
        <taxon>Agaricomycetidae</taxon>
        <taxon>Agaricales</taxon>
        <taxon>Agaricineae</taxon>
        <taxon>Strophariaceae</taxon>
        <taxon>Psilocybe</taxon>
    </lineage>
</organism>
<keyword evidence="9" id="KW-1185">Reference proteome</keyword>
<evidence type="ECO:0000256" key="5">
    <source>
        <dbReference type="ARBA" id="ARBA00023002"/>
    </source>
</evidence>
<dbReference type="PROSITE" id="PS51387">
    <property type="entry name" value="FAD_PCMH"/>
    <property type="match status" value="1"/>
</dbReference>
<dbReference type="SUPFAM" id="SSF56176">
    <property type="entry name" value="FAD-binding/transporter-associated domain-like"/>
    <property type="match status" value="1"/>
</dbReference>
<gene>
    <name evidence="8" type="ORF">D9619_012166</name>
</gene>
<keyword evidence="3" id="KW-0285">Flavoprotein</keyword>
<dbReference type="InterPro" id="IPR016169">
    <property type="entry name" value="FAD-bd_PCMH_sub2"/>
</dbReference>
<dbReference type="InterPro" id="IPR036318">
    <property type="entry name" value="FAD-bd_PCMH-like_sf"/>
</dbReference>
<accession>A0A8H5B788</accession>
<feature type="chain" id="PRO_5034308786" description="FAD-binding PCMH-type domain-containing protein" evidence="6">
    <location>
        <begin position="23"/>
        <end position="496"/>
    </location>
</feature>
<dbReference type="InterPro" id="IPR006093">
    <property type="entry name" value="Oxy_OxRdtase_FAD_BS"/>
</dbReference>
<evidence type="ECO:0000256" key="4">
    <source>
        <dbReference type="ARBA" id="ARBA00022827"/>
    </source>
</evidence>
<evidence type="ECO:0000259" key="7">
    <source>
        <dbReference type="PROSITE" id="PS51387"/>
    </source>
</evidence>
<dbReference type="PANTHER" id="PTHR42973:SF39">
    <property type="entry name" value="FAD-BINDING PCMH-TYPE DOMAIN-CONTAINING PROTEIN"/>
    <property type="match status" value="1"/>
</dbReference>
<sequence length="496" mass="52311">MAFTLLRSLLALSTFCLTLVSATFLSQLTSQGFSVDVPGGSGFTTASAAFNRRFTIQPAAIAYPNNANDVSNAIKIANSFDINVVARSGGHSYIANGVGGKSGLLVIDMKNFNTVSYDATTKVATIGTGNRLGTVATGLNNNGRALPHGTCPYVGFGGHSGHGGYGFTSRQWGLTLDTILSYDVVLANGTIATASNTTNSDLYWALKGASSSFGIVTNVRTTTFAAPSSVTIFEYSWDLSASAAASVLLAFQSFSNSASLSTAFGGEINLGQGSKKGRVWLGLTGGWYAPANQFDAAIAPLLAQLPTPGTKKLTVGTYINSVKYLGGLNTLSVTAAETPDTFYAKSLMTPQGSLISSTAANAFMSYLANNAFGANSDWFVQFEQYGGTNSAINKVPLSATAFGRRSSMFTIQMYTSAPGGVPPFPSAGFTLLDGMANSLVNNSPAGWDYGAYVNYPDNRLTNWQNLYYSTNYARLQTLKNKYDPQDTFSFPLSIEL</sequence>
<dbReference type="PANTHER" id="PTHR42973">
    <property type="entry name" value="BINDING OXIDOREDUCTASE, PUTATIVE (AFU_ORTHOLOGUE AFUA_1G17690)-RELATED"/>
    <property type="match status" value="1"/>
</dbReference>
<dbReference type="Gene3D" id="3.40.462.20">
    <property type="match status" value="1"/>
</dbReference>
<keyword evidence="5" id="KW-0560">Oxidoreductase</keyword>
<dbReference type="EMBL" id="JAACJJ010000031">
    <property type="protein sequence ID" value="KAF5318065.1"/>
    <property type="molecule type" value="Genomic_DNA"/>
</dbReference>
<feature type="signal peptide" evidence="6">
    <location>
        <begin position="1"/>
        <end position="22"/>
    </location>
</feature>
<dbReference type="PROSITE" id="PS00862">
    <property type="entry name" value="OX2_COVAL_FAD"/>
    <property type="match status" value="1"/>
</dbReference>
<evidence type="ECO:0000313" key="8">
    <source>
        <dbReference type="EMBL" id="KAF5318065.1"/>
    </source>
</evidence>
<reference evidence="8 9" key="1">
    <citation type="journal article" date="2020" name="ISME J.">
        <title>Uncovering the hidden diversity of litter-decomposition mechanisms in mushroom-forming fungi.</title>
        <authorList>
            <person name="Floudas D."/>
            <person name="Bentzer J."/>
            <person name="Ahren D."/>
            <person name="Johansson T."/>
            <person name="Persson P."/>
            <person name="Tunlid A."/>
        </authorList>
    </citation>
    <scope>NUCLEOTIDE SEQUENCE [LARGE SCALE GENOMIC DNA]</scope>
    <source>
        <strain evidence="8 9">CBS 101986</strain>
    </source>
</reference>
<dbReference type="InterPro" id="IPR006094">
    <property type="entry name" value="Oxid_FAD_bind_N"/>
</dbReference>
<comment type="caution">
    <text evidence="8">The sequence shown here is derived from an EMBL/GenBank/DDBJ whole genome shotgun (WGS) entry which is preliminary data.</text>
</comment>
<dbReference type="InterPro" id="IPR050416">
    <property type="entry name" value="FAD-linked_Oxidoreductase"/>
</dbReference>
<dbReference type="Proteomes" id="UP000567179">
    <property type="component" value="Unassembled WGS sequence"/>
</dbReference>
<dbReference type="AlphaFoldDB" id="A0A8H5B788"/>
<dbReference type="InterPro" id="IPR016166">
    <property type="entry name" value="FAD-bd_PCMH"/>
</dbReference>
<dbReference type="GO" id="GO:0071949">
    <property type="term" value="F:FAD binding"/>
    <property type="evidence" value="ECO:0007669"/>
    <property type="project" value="InterPro"/>
</dbReference>
<comment type="similarity">
    <text evidence="2">Belongs to the oxygen-dependent FAD-linked oxidoreductase family.</text>
</comment>
<evidence type="ECO:0000313" key="9">
    <source>
        <dbReference type="Proteomes" id="UP000567179"/>
    </source>
</evidence>
<evidence type="ECO:0000256" key="3">
    <source>
        <dbReference type="ARBA" id="ARBA00022630"/>
    </source>
</evidence>
<dbReference type="Pfam" id="PF08031">
    <property type="entry name" value="BBE"/>
    <property type="match status" value="1"/>
</dbReference>
<comment type="cofactor">
    <cofactor evidence="1">
        <name>FAD</name>
        <dbReference type="ChEBI" id="CHEBI:57692"/>
    </cofactor>
</comment>
<dbReference type="Pfam" id="PF01565">
    <property type="entry name" value="FAD_binding_4"/>
    <property type="match status" value="1"/>
</dbReference>